<dbReference type="Proteomes" id="UP000588098">
    <property type="component" value="Unassembled WGS sequence"/>
</dbReference>
<keyword evidence="1" id="KW-0472">Membrane</keyword>
<feature type="transmembrane region" description="Helical" evidence="1">
    <location>
        <begin position="12"/>
        <end position="33"/>
    </location>
</feature>
<proteinExistence type="predicted"/>
<keyword evidence="3" id="KW-1185">Reference proteome</keyword>
<keyword evidence="1" id="KW-1133">Transmembrane helix</keyword>
<dbReference type="AlphaFoldDB" id="A0A7W9UXS9"/>
<evidence type="ECO:0000313" key="3">
    <source>
        <dbReference type="Proteomes" id="UP000588098"/>
    </source>
</evidence>
<evidence type="ECO:0008006" key="4">
    <source>
        <dbReference type="Google" id="ProtNLM"/>
    </source>
</evidence>
<dbReference type="EMBL" id="JACHJL010000004">
    <property type="protein sequence ID" value="MBB5935190.1"/>
    <property type="molecule type" value="Genomic_DNA"/>
</dbReference>
<evidence type="ECO:0000256" key="1">
    <source>
        <dbReference type="SAM" id="Phobius"/>
    </source>
</evidence>
<evidence type="ECO:0000313" key="2">
    <source>
        <dbReference type="EMBL" id="MBB5935190.1"/>
    </source>
</evidence>
<keyword evidence="1" id="KW-0812">Transmembrane</keyword>
<dbReference type="RefSeq" id="WP_184571373.1">
    <property type="nucleotide sequence ID" value="NZ_JACHJL010000004.1"/>
</dbReference>
<organism evidence="2 3">
    <name type="scientific">Streptomyces zagrosensis</name>
    <dbReference type="NCBI Taxonomy" id="1042984"/>
    <lineage>
        <taxon>Bacteria</taxon>
        <taxon>Bacillati</taxon>
        <taxon>Actinomycetota</taxon>
        <taxon>Actinomycetes</taxon>
        <taxon>Kitasatosporales</taxon>
        <taxon>Streptomycetaceae</taxon>
        <taxon>Streptomyces</taxon>
    </lineage>
</organism>
<protein>
    <recommendedName>
        <fullName evidence="4">Lipoprotein</fullName>
    </recommendedName>
</protein>
<sequence length="166" mass="17489">MTERPLRRWARARAALVTFAMVTALAFGGVWLMRTGKAADAMQEAPRTAAVQASKPDRVKAAGLPGVRDCGQDKPVLKPEIITLMCPDGGVVASEVRWERYASDGANGTGVVQVSGATGAAPVSYRAEFSLYGPKNVDGELAFTGLSVTYFGPTPFGDSSETYSIA</sequence>
<comment type="caution">
    <text evidence="2">The sequence shown here is derived from an EMBL/GenBank/DDBJ whole genome shotgun (WGS) entry which is preliminary data.</text>
</comment>
<accession>A0A7W9UXS9</accession>
<name>A0A7W9UXS9_9ACTN</name>
<gene>
    <name evidence="2" type="ORF">FHS42_002240</name>
</gene>
<reference evidence="2 3" key="1">
    <citation type="submission" date="2020-08" db="EMBL/GenBank/DDBJ databases">
        <title>Genomic Encyclopedia of Type Strains, Phase III (KMG-III): the genomes of soil and plant-associated and newly described type strains.</title>
        <authorList>
            <person name="Whitman W."/>
        </authorList>
    </citation>
    <scope>NUCLEOTIDE SEQUENCE [LARGE SCALE GENOMIC DNA]</scope>
    <source>
        <strain evidence="2 3">CECT 8305</strain>
    </source>
</reference>